<gene>
    <name evidence="1" type="ORF">PSYJA_32311</name>
</gene>
<evidence type="ECO:0000313" key="2">
    <source>
        <dbReference type="Proteomes" id="UP000004471"/>
    </source>
</evidence>
<dbReference type="InterPro" id="IPR036736">
    <property type="entry name" value="ACP-like_sf"/>
</dbReference>
<dbReference type="AlphaFoldDB" id="F3FT13"/>
<reference evidence="1 2" key="1">
    <citation type="journal article" date="2011" name="PLoS Pathog.">
        <title>Dynamic evolution of pathogenicity revealed by sequencing and comparative genomics of 19 Pseudomonas syringae isolates.</title>
        <authorList>
            <person name="Baltrus D.A."/>
            <person name="Nishimura M.T."/>
            <person name="Romanchuk A."/>
            <person name="Chang J.H."/>
            <person name="Mukhtar M.S."/>
            <person name="Cherkis K."/>
            <person name="Roach J."/>
            <person name="Grant S.R."/>
            <person name="Jones C.D."/>
            <person name="Dangl J.L."/>
        </authorList>
    </citation>
    <scope>NUCLEOTIDE SEQUENCE [LARGE SCALE GENOMIC DNA]</scope>
    <source>
        <strain evidence="2">M301072PT</strain>
    </source>
</reference>
<protein>
    <submittedName>
        <fullName evidence="1">Amino acid adenylation</fullName>
    </submittedName>
</protein>
<proteinExistence type="predicted"/>
<dbReference type="Proteomes" id="UP000004471">
    <property type="component" value="Unassembled WGS sequence"/>
</dbReference>
<dbReference type="EMBL" id="AEAH01001599">
    <property type="protein sequence ID" value="EGH33355.1"/>
    <property type="molecule type" value="Genomic_DNA"/>
</dbReference>
<name>F3FT13_PSESX</name>
<organism evidence="1 2">
    <name type="scientific">Pseudomonas syringae pv. japonica str. M301072</name>
    <dbReference type="NCBI Taxonomy" id="629262"/>
    <lineage>
        <taxon>Bacteria</taxon>
        <taxon>Pseudomonadati</taxon>
        <taxon>Pseudomonadota</taxon>
        <taxon>Gammaproteobacteria</taxon>
        <taxon>Pseudomonadales</taxon>
        <taxon>Pseudomonadaceae</taxon>
        <taxon>Pseudomonas</taxon>
        <taxon>Pseudomonas syringae</taxon>
    </lineage>
</organism>
<dbReference type="HOGENOM" id="CLU_3337461_0_0_6"/>
<evidence type="ECO:0000313" key="1">
    <source>
        <dbReference type="EMBL" id="EGH33355.1"/>
    </source>
</evidence>
<sequence length="39" mass="4324">MSLTARLRQEGIEADVRALFEQPTLAGYAAITENMEITL</sequence>
<comment type="caution">
    <text evidence="1">The sequence shown here is derived from an EMBL/GenBank/DDBJ whole genome shotgun (WGS) entry which is preliminary data.</text>
</comment>
<dbReference type="Gene3D" id="1.10.1200.10">
    <property type="entry name" value="ACP-like"/>
    <property type="match status" value="1"/>
</dbReference>
<accession>F3FT13</accession>
<dbReference type="PATRIC" id="fig|629262.5.peg.5278"/>